<organism evidence="3 4">
    <name type="scientific">Bradymonas sediminis</name>
    <dbReference type="NCBI Taxonomy" id="1548548"/>
    <lineage>
        <taxon>Bacteria</taxon>
        <taxon>Deltaproteobacteria</taxon>
        <taxon>Bradymonadales</taxon>
        <taxon>Bradymonadaceae</taxon>
        <taxon>Bradymonas</taxon>
    </lineage>
</organism>
<dbReference type="RefSeq" id="WP_111332944.1">
    <property type="nucleotide sequence ID" value="NZ_CP030032.1"/>
</dbReference>
<dbReference type="AlphaFoldDB" id="A0A2Z4FJK4"/>
<reference evidence="3 4" key="1">
    <citation type="submission" date="2018-06" db="EMBL/GenBank/DDBJ databases">
        <title>Lujinxingia sediminis gen. nov. sp. nov., a new facultative anaerobic member of the class Deltaproteobacteria, and proposal of Lujinxingaceae fam. nov.</title>
        <authorList>
            <person name="Guo L.-Y."/>
            <person name="Li C.-M."/>
            <person name="Wang S."/>
            <person name="Du Z.-J."/>
        </authorList>
    </citation>
    <scope>NUCLEOTIDE SEQUENCE [LARGE SCALE GENOMIC DNA]</scope>
    <source>
        <strain evidence="3 4">FA350</strain>
    </source>
</reference>
<feature type="chain" id="PRO_5043400017" evidence="2">
    <location>
        <begin position="25"/>
        <end position="193"/>
    </location>
</feature>
<protein>
    <submittedName>
        <fullName evidence="3">Uncharacterized protein</fullName>
    </submittedName>
</protein>
<dbReference type="OrthoDB" id="5510912at2"/>
<feature type="compositionally biased region" description="Polar residues" evidence="1">
    <location>
        <begin position="29"/>
        <end position="42"/>
    </location>
</feature>
<name>A0A2Z4FJK4_9DELT</name>
<feature type="region of interest" description="Disordered" evidence="1">
    <location>
        <begin position="29"/>
        <end position="71"/>
    </location>
</feature>
<dbReference type="KEGG" id="bsed:DN745_05850"/>
<dbReference type="PROSITE" id="PS51257">
    <property type="entry name" value="PROKAR_LIPOPROTEIN"/>
    <property type="match status" value="1"/>
</dbReference>
<dbReference type="EMBL" id="CP030032">
    <property type="protein sequence ID" value="AWV88886.1"/>
    <property type="molecule type" value="Genomic_DNA"/>
</dbReference>
<accession>A0A2Z4FJK4</accession>
<keyword evidence="2" id="KW-0732">Signal</keyword>
<gene>
    <name evidence="3" type="ORF">DN745_05850</name>
</gene>
<proteinExistence type="predicted"/>
<dbReference type="Proteomes" id="UP000249799">
    <property type="component" value="Chromosome"/>
</dbReference>
<feature type="signal peptide" evidence="2">
    <location>
        <begin position="1"/>
        <end position="24"/>
    </location>
</feature>
<sequence length="193" mass="20533">MKNSTMLRIVIFAAALTLSLGAAACDTSNKKLTAGNNTNTETAKPDTGSGDEADTGGVSDEEGEGHGKEPGEYELLEPGFMNGSWRVAEPTQDAPVAYFDTFQDEGDSEVTGDFVMGNALYEGGIDGQSGEIAVGSFDGTTLTLKWNPTTDPDEMFTLVATKTTEDHLQGKITADRNVELDYAVSVTRQMDDE</sequence>
<evidence type="ECO:0000313" key="3">
    <source>
        <dbReference type="EMBL" id="AWV88886.1"/>
    </source>
</evidence>
<keyword evidence="4" id="KW-1185">Reference proteome</keyword>
<evidence type="ECO:0000313" key="4">
    <source>
        <dbReference type="Proteomes" id="UP000249799"/>
    </source>
</evidence>
<feature type="compositionally biased region" description="Acidic residues" evidence="1">
    <location>
        <begin position="49"/>
        <end position="63"/>
    </location>
</feature>
<evidence type="ECO:0000256" key="1">
    <source>
        <dbReference type="SAM" id="MobiDB-lite"/>
    </source>
</evidence>
<evidence type="ECO:0000256" key="2">
    <source>
        <dbReference type="SAM" id="SignalP"/>
    </source>
</evidence>